<gene>
    <name evidence="2" type="ORF">CWE24_10695</name>
</gene>
<protein>
    <submittedName>
        <fullName evidence="2">RHS repeat-associated core domain-containing protein</fullName>
    </submittedName>
</protein>
<dbReference type="Proteomes" id="UP000286985">
    <property type="component" value="Unassembled WGS sequence"/>
</dbReference>
<dbReference type="NCBIfam" id="TIGR03696">
    <property type="entry name" value="Rhs_assc_core"/>
    <property type="match status" value="1"/>
</dbReference>
<dbReference type="AlphaFoldDB" id="A0A432XDC6"/>
<dbReference type="EMBL" id="PIPU01000006">
    <property type="protein sequence ID" value="RUO46705.1"/>
    <property type="molecule type" value="Genomic_DNA"/>
</dbReference>
<accession>A0A432XDC6</accession>
<reference evidence="3" key="1">
    <citation type="journal article" date="2018" name="Front. Microbiol.">
        <title>Genome-Based Analysis Reveals the Taxonomy and Diversity of the Family Idiomarinaceae.</title>
        <authorList>
            <person name="Liu Y."/>
            <person name="Lai Q."/>
            <person name="Shao Z."/>
        </authorList>
    </citation>
    <scope>NUCLEOTIDE SEQUENCE [LARGE SCALE GENOMIC DNA]</scope>
    <source>
        <strain evidence="3">908033</strain>
    </source>
</reference>
<sequence>MEHRSYDPFGKPRYGTMQASSTATLLTIASGTPFTQRGFTDHEHIDEAQLIHMNGRVYDYNLGRFLSVDPFIQAPGNSQSLNPYSYIMNNPLAGTDPSGYIAKCVLSIHCDSDEPINGVRIISRTQDYAQLSSNGSSNGQTAEASSIANVGKPMDIGSQKDITQNSGGGNSGTSQGSGSLQDQIKSDAHNSIVRGGEDLGVEMGYGSYVNYGGVDAKWGDISLNENGHISSAEVLCDYSCQREAAEFGQITANDLSRAAMQISIRNSSRQAAVASGTVLAIPLVMVALPKVGTSTIVGLVKPFRKFGELPKAQKEACVGIALNLCGPGSPVDDLLKPKSPYTMPQPGPSKLAPAGGHIIHPRRFIDRSRASGVDG</sequence>
<name>A0A432XDC6_9GAMM</name>
<keyword evidence="3" id="KW-1185">Reference proteome</keyword>
<comment type="caution">
    <text evidence="2">The sequence shown here is derived from an EMBL/GenBank/DDBJ whole genome shotgun (WGS) entry which is preliminary data.</text>
</comment>
<dbReference type="OrthoDB" id="9815903at2"/>
<dbReference type="Gene3D" id="2.180.10.10">
    <property type="entry name" value="RHS repeat-associated core"/>
    <property type="match status" value="1"/>
</dbReference>
<proteinExistence type="predicted"/>
<evidence type="ECO:0000313" key="2">
    <source>
        <dbReference type="EMBL" id="RUO46705.1"/>
    </source>
</evidence>
<evidence type="ECO:0000313" key="3">
    <source>
        <dbReference type="Proteomes" id="UP000286985"/>
    </source>
</evidence>
<dbReference type="RefSeq" id="WP_092841582.1">
    <property type="nucleotide sequence ID" value="NZ_FPCF01000007.1"/>
</dbReference>
<organism evidence="2 3">
    <name type="scientific">Pseudidiomarina donghaiensis</name>
    <dbReference type="NCBI Taxonomy" id="519452"/>
    <lineage>
        <taxon>Bacteria</taxon>
        <taxon>Pseudomonadati</taxon>
        <taxon>Pseudomonadota</taxon>
        <taxon>Gammaproteobacteria</taxon>
        <taxon>Alteromonadales</taxon>
        <taxon>Idiomarinaceae</taxon>
        <taxon>Pseudidiomarina</taxon>
    </lineage>
</organism>
<feature type="region of interest" description="Disordered" evidence="1">
    <location>
        <begin position="153"/>
        <end position="182"/>
    </location>
</feature>
<evidence type="ECO:0000256" key="1">
    <source>
        <dbReference type="SAM" id="MobiDB-lite"/>
    </source>
</evidence>
<dbReference type="InterPro" id="IPR022385">
    <property type="entry name" value="Rhs_assc_core"/>
</dbReference>